<evidence type="ECO:0000313" key="1">
    <source>
        <dbReference type="EMBL" id="BCO11484.1"/>
    </source>
</evidence>
<proteinExistence type="predicted"/>
<evidence type="ECO:0000313" key="2">
    <source>
        <dbReference type="Proteomes" id="UP000515472"/>
    </source>
</evidence>
<organism evidence="1 2">
    <name type="scientific">Citrifermentans bremense</name>
    <dbReference type="NCBI Taxonomy" id="60035"/>
    <lineage>
        <taxon>Bacteria</taxon>
        <taxon>Pseudomonadati</taxon>
        <taxon>Thermodesulfobacteriota</taxon>
        <taxon>Desulfuromonadia</taxon>
        <taxon>Geobacterales</taxon>
        <taxon>Geobacteraceae</taxon>
        <taxon>Citrifermentans</taxon>
    </lineage>
</organism>
<keyword evidence="2" id="KW-1185">Reference proteome</keyword>
<sequence length="48" mass="5463">MPAEKASCKKGPKCTVILKTSGSVKTRHFYQLSKKPFMTATRRTVQYE</sequence>
<gene>
    <name evidence="1" type="ORF">GEOBRER4_n2805</name>
</gene>
<protein>
    <submittedName>
        <fullName evidence="1">Uncharacterized protein</fullName>
    </submittedName>
</protein>
<accession>A0A7R7FT07</accession>
<dbReference type="EMBL" id="AP023213">
    <property type="protein sequence ID" value="BCO11484.1"/>
    <property type="molecule type" value="Genomic_DNA"/>
</dbReference>
<name>A0A7R7FT07_9BACT</name>
<reference evidence="1 2" key="1">
    <citation type="submission" date="2020-06" db="EMBL/GenBank/DDBJ databases">
        <title>Interaction of electrochemicaly active bacteria, Geobacter bremensis R4 on different carbon anode.</title>
        <authorList>
            <person name="Meng L."/>
            <person name="Yoshida N."/>
        </authorList>
    </citation>
    <scope>NUCLEOTIDE SEQUENCE [LARGE SCALE GENOMIC DNA]</scope>
    <source>
        <strain evidence="1 2">R4</strain>
    </source>
</reference>
<dbReference type="AlphaFoldDB" id="A0A7R7FT07"/>
<dbReference type="Proteomes" id="UP000515472">
    <property type="component" value="Chromosome"/>
</dbReference>